<feature type="binding site" evidence="6">
    <location>
        <position position="78"/>
    </location>
    <ligand>
        <name>S-adenosyl-L-methionine</name>
        <dbReference type="ChEBI" id="CHEBI:59789"/>
    </ligand>
</feature>
<feature type="region of interest" description="Disordered" evidence="7">
    <location>
        <begin position="281"/>
        <end position="304"/>
    </location>
</feature>
<dbReference type="GO" id="GO:0070475">
    <property type="term" value="P:rRNA base methylation"/>
    <property type="evidence" value="ECO:0007669"/>
    <property type="project" value="UniProtKB-UniRule"/>
</dbReference>
<feature type="binding site" evidence="6">
    <location>
        <position position="106"/>
    </location>
    <ligand>
        <name>S-adenosyl-L-methionine</name>
        <dbReference type="ChEBI" id="CHEBI:59789"/>
    </ligand>
</feature>
<dbReference type="SUPFAM" id="SSF81799">
    <property type="entry name" value="Putative methyltransferase TM0872, insert domain"/>
    <property type="match status" value="1"/>
</dbReference>
<dbReference type="PIRSF" id="PIRSF004486">
    <property type="entry name" value="MraW"/>
    <property type="match status" value="1"/>
</dbReference>
<sequence length="304" mass="34710">MRHVPVLLEEVVQSLELSPNKNIIDATLGDGGHSERILEKIAPQGKLLGIDADPEAILRAKHYLQKDEKRCVFFRGYFDELKEIVESTHFQNVGGILADLGWSSPQFEQRGRGFSFQKMDERLDMRFSGSSSQGQHSASEILNEMEEIELARIFHVYGEEKLSKEIAEAVVMQRKEKSFEKVQDLVEVVLTVYRKKLKTDKEVPWIGGLHPATKVFQALRIAVNDELHRLESFLKTAVDILDPGGIIAIISFHSLEDRIVKHFFKSESKKQIEILTKKPIIPNTKEQEENPRSRSAKLRVAKKL</sequence>
<name>A0A2H0N7Z6_9BACT</name>
<evidence type="ECO:0000313" key="8">
    <source>
        <dbReference type="EMBL" id="PIR04245.1"/>
    </source>
</evidence>
<proteinExistence type="inferred from homology"/>
<organism evidence="8 9">
    <name type="scientific">Candidatus Magasanikbacteria bacterium CG11_big_fil_rev_8_21_14_0_20_39_34</name>
    <dbReference type="NCBI Taxonomy" id="1974653"/>
    <lineage>
        <taxon>Bacteria</taxon>
        <taxon>Candidatus Magasanikiibacteriota</taxon>
    </lineage>
</organism>
<evidence type="ECO:0000313" key="9">
    <source>
        <dbReference type="Proteomes" id="UP000229600"/>
    </source>
</evidence>
<evidence type="ECO:0000256" key="3">
    <source>
        <dbReference type="ARBA" id="ARBA00022603"/>
    </source>
</evidence>
<dbReference type="Gene3D" id="3.40.50.150">
    <property type="entry name" value="Vaccinia Virus protein VP39"/>
    <property type="match status" value="1"/>
</dbReference>
<gene>
    <name evidence="6" type="primary">rsmH</name>
    <name evidence="8" type="ORF">COV59_03625</name>
</gene>
<keyword evidence="2 6" id="KW-0698">rRNA processing</keyword>
<dbReference type="PANTHER" id="PTHR11265:SF0">
    <property type="entry name" value="12S RRNA N4-METHYLCYTIDINE METHYLTRANSFERASE"/>
    <property type="match status" value="1"/>
</dbReference>
<dbReference type="PANTHER" id="PTHR11265">
    <property type="entry name" value="S-ADENOSYL-METHYLTRANSFERASE MRAW"/>
    <property type="match status" value="1"/>
</dbReference>
<evidence type="ECO:0000256" key="2">
    <source>
        <dbReference type="ARBA" id="ARBA00022552"/>
    </source>
</evidence>
<dbReference type="Pfam" id="PF01795">
    <property type="entry name" value="Methyltransf_5"/>
    <property type="match status" value="1"/>
</dbReference>
<keyword evidence="5 6" id="KW-0949">S-adenosyl-L-methionine</keyword>
<dbReference type="EC" id="2.1.1.199" evidence="6"/>
<evidence type="ECO:0000256" key="1">
    <source>
        <dbReference type="ARBA" id="ARBA00010396"/>
    </source>
</evidence>
<dbReference type="AlphaFoldDB" id="A0A2H0N7Z6"/>
<comment type="similarity">
    <text evidence="1 6">Belongs to the methyltransferase superfamily. RsmH family.</text>
</comment>
<dbReference type="GO" id="GO:0005737">
    <property type="term" value="C:cytoplasm"/>
    <property type="evidence" value="ECO:0007669"/>
    <property type="project" value="UniProtKB-SubCell"/>
</dbReference>
<keyword evidence="3 6" id="KW-0489">Methyltransferase</keyword>
<dbReference type="HAMAP" id="MF_01007">
    <property type="entry name" value="16SrRNA_methyltr_H"/>
    <property type="match status" value="1"/>
</dbReference>
<keyword evidence="6" id="KW-0963">Cytoplasm</keyword>
<feature type="binding site" evidence="6">
    <location>
        <position position="99"/>
    </location>
    <ligand>
        <name>S-adenosyl-L-methionine</name>
        <dbReference type="ChEBI" id="CHEBI:59789"/>
    </ligand>
</feature>
<evidence type="ECO:0000256" key="5">
    <source>
        <dbReference type="ARBA" id="ARBA00022691"/>
    </source>
</evidence>
<dbReference type="InterPro" id="IPR002903">
    <property type="entry name" value="RsmH"/>
</dbReference>
<keyword evidence="4 6" id="KW-0808">Transferase</keyword>
<dbReference type="InterPro" id="IPR029063">
    <property type="entry name" value="SAM-dependent_MTases_sf"/>
</dbReference>
<feature type="binding site" evidence="6">
    <location>
        <position position="51"/>
    </location>
    <ligand>
        <name>S-adenosyl-L-methionine</name>
        <dbReference type="ChEBI" id="CHEBI:59789"/>
    </ligand>
</feature>
<feature type="compositionally biased region" description="Basic residues" evidence="7">
    <location>
        <begin position="294"/>
        <end position="304"/>
    </location>
</feature>
<evidence type="ECO:0000256" key="6">
    <source>
        <dbReference type="HAMAP-Rule" id="MF_01007"/>
    </source>
</evidence>
<dbReference type="SUPFAM" id="SSF53335">
    <property type="entry name" value="S-adenosyl-L-methionine-dependent methyltransferases"/>
    <property type="match status" value="1"/>
</dbReference>
<comment type="function">
    <text evidence="6">Specifically methylates the N4 position of cytidine in position 1402 (C1402) of 16S rRNA.</text>
</comment>
<comment type="caution">
    <text evidence="8">The sequence shown here is derived from an EMBL/GenBank/DDBJ whole genome shotgun (WGS) entry which is preliminary data.</text>
</comment>
<dbReference type="NCBIfam" id="TIGR00006">
    <property type="entry name" value="16S rRNA (cytosine(1402)-N(4))-methyltransferase RsmH"/>
    <property type="match status" value="1"/>
</dbReference>
<comment type="subcellular location">
    <subcellularLocation>
        <location evidence="6">Cytoplasm</location>
    </subcellularLocation>
</comment>
<dbReference type="GO" id="GO:0071424">
    <property type="term" value="F:rRNA (cytosine-N4-)-methyltransferase activity"/>
    <property type="evidence" value="ECO:0007669"/>
    <property type="project" value="UniProtKB-UniRule"/>
</dbReference>
<accession>A0A2H0N7Z6</accession>
<dbReference type="Gene3D" id="1.10.150.170">
    <property type="entry name" value="Putative methyltransferase TM0872, insert domain"/>
    <property type="match status" value="1"/>
</dbReference>
<evidence type="ECO:0000256" key="4">
    <source>
        <dbReference type="ARBA" id="ARBA00022679"/>
    </source>
</evidence>
<dbReference type="InterPro" id="IPR023397">
    <property type="entry name" value="SAM-dep_MeTrfase_MraW_recog"/>
</dbReference>
<dbReference type="EMBL" id="PCWN01000007">
    <property type="protein sequence ID" value="PIR04245.1"/>
    <property type="molecule type" value="Genomic_DNA"/>
</dbReference>
<feature type="binding site" evidence="6">
    <location>
        <begin position="31"/>
        <end position="33"/>
    </location>
    <ligand>
        <name>S-adenosyl-L-methionine</name>
        <dbReference type="ChEBI" id="CHEBI:59789"/>
    </ligand>
</feature>
<reference evidence="8 9" key="1">
    <citation type="submission" date="2017-09" db="EMBL/GenBank/DDBJ databases">
        <title>Depth-based differentiation of microbial function through sediment-hosted aquifers and enrichment of novel symbionts in the deep terrestrial subsurface.</title>
        <authorList>
            <person name="Probst A.J."/>
            <person name="Ladd B."/>
            <person name="Jarett J.K."/>
            <person name="Geller-Mcgrath D.E."/>
            <person name="Sieber C.M."/>
            <person name="Emerson J.B."/>
            <person name="Anantharaman K."/>
            <person name="Thomas B.C."/>
            <person name="Malmstrom R."/>
            <person name="Stieglmeier M."/>
            <person name="Klingl A."/>
            <person name="Woyke T."/>
            <person name="Ryan C.M."/>
            <person name="Banfield J.F."/>
        </authorList>
    </citation>
    <scope>NUCLEOTIDE SEQUENCE [LARGE SCALE GENOMIC DNA]</scope>
    <source>
        <strain evidence="8">CG11_big_fil_rev_8_21_14_0_20_39_34</strain>
    </source>
</reference>
<evidence type="ECO:0000256" key="7">
    <source>
        <dbReference type="SAM" id="MobiDB-lite"/>
    </source>
</evidence>
<comment type="catalytic activity">
    <reaction evidence="6">
        <text>cytidine(1402) in 16S rRNA + S-adenosyl-L-methionine = N(4)-methylcytidine(1402) in 16S rRNA + S-adenosyl-L-homocysteine + H(+)</text>
        <dbReference type="Rhea" id="RHEA:42928"/>
        <dbReference type="Rhea" id="RHEA-COMP:10286"/>
        <dbReference type="Rhea" id="RHEA-COMP:10287"/>
        <dbReference type="ChEBI" id="CHEBI:15378"/>
        <dbReference type="ChEBI" id="CHEBI:57856"/>
        <dbReference type="ChEBI" id="CHEBI:59789"/>
        <dbReference type="ChEBI" id="CHEBI:74506"/>
        <dbReference type="ChEBI" id="CHEBI:82748"/>
        <dbReference type="EC" id="2.1.1.199"/>
    </reaction>
</comment>
<protein>
    <recommendedName>
        <fullName evidence="6">Ribosomal RNA small subunit methyltransferase H</fullName>
        <ecNumber evidence="6">2.1.1.199</ecNumber>
    </recommendedName>
    <alternativeName>
        <fullName evidence="6">16S rRNA m(4)C1402 methyltransferase</fullName>
    </alternativeName>
    <alternativeName>
        <fullName evidence="6">rRNA (cytosine-N(4)-)-methyltransferase RsmH</fullName>
    </alternativeName>
</protein>
<dbReference type="Proteomes" id="UP000229600">
    <property type="component" value="Unassembled WGS sequence"/>
</dbReference>